<dbReference type="InterPro" id="IPR001680">
    <property type="entry name" value="WD40_rpt"/>
</dbReference>
<dbReference type="GO" id="GO:0006406">
    <property type="term" value="P:mRNA export from nucleus"/>
    <property type="evidence" value="ECO:0007669"/>
    <property type="project" value="InterPro"/>
</dbReference>
<accession>A0A1U7LN24</accession>
<dbReference type="SMART" id="SM00320">
    <property type="entry name" value="WD40"/>
    <property type="match status" value="3"/>
</dbReference>
<dbReference type="InterPro" id="IPR040132">
    <property type="entry name" value="Tex1/THOC3"/>
</dbReference>
<dbReference type="PANTHER" id="PTHR22839:SF0">
    <property type="entry name" value="THO COMPLEX SUBUNIT 3"/>
    <property type="match status" value="1"/>
</dbReference>
<proteinExistence type="inferred from homology"/>
<dbReference type="OrthoDB" id="340259at2759"/>
<keyword evidence="2" id="KW-0677">Repeat</keyword>
<dbReference type="InterPro" id="IPR015943">
    <property type="entry name" value="WD40/YVTN_repeat-like_dom_sf"/>
</dbReference>
<dbReference type="PANTHER" id="PTHR22839">
    <property type="entry name" value="THO COMPLEX SUBUNIT 3 THO3"/>
    <property type="match status" value="1"/>
</dbReference>
<sequence length="218" mass="23999">MPPEYSGKSSTNSVAMPGQNVFIDWSPCGKYLITSSKDDHLTLIDASTHKVVQSVKFENELNEPRFTPLSTHVILTTNNGQIRLFTVPDLQPVFAIQSQPGNCYCSDLDPLGETLVVGSTDSIVSFWDVKEWCCKANGGDIKSAVRSLSWSYDSKFVAAGSEERYISIIDGFSHEQVAKVETSGTQNCVRWHPSKYLLAFSCEIPGDHVGAGSVRLWT</sequence>
<organism evidence="4 5">
    <name type="scientific">Neolecta irregularis (strain DAH-3)</name>
    <dbReference type="NCBI Taxonomy" id="1198029"/>
    <lineage>
        <taxon>Eukaryota</taxon>
        <taxon>Fungi</taxon>
        <taxon>Dikarya</taxon>
        <taxon>Ascomycota</taxon>
        <taxon>Taphrinomycotina</taxon>
        <taxon>Neolectales</taxon>
        <taxon>Neolectaceae</taxon>
        <taxon>Neolecta</taxon>
    </lineage>
</organism>
<dbReference type="EMBL" id="LXFE01001018">
    <property type="protein sequence ID" value="OLL24039.1"/>
    <property type="molecule type" value="Genomic_DNA"/>
</dbReference>
<name>A0A1U7LN24_NEOID</name>
<dbReference type="Proteomes" id="UP000186594">
    <property type="component" value="Unassembled WGS sequence"/>
</dbReference>
<protein>
    <submittedName>
        <fullName evidence="4">THO complex subunit 3</fullName>
    </submittedName>
</protein>
<dbReference type="STRING" id="1198029.A0A1U7LN24"/>
<dbReference type="Gene3D" id="2.130.10.10">
    <property type="entry name" value="YVTN repeat-like/Quinoprotein amine dehydrogenase"/>
    <property type="match status" value="1"/>
</dbReference>
<evidence type="ECO:0000313" key="4">
    <source>
        <dbReference type="EMBL" id="OLL24039.1"/>
    </source>
</evidence>
<evidence type="ECO:0000256" key="1">
    <source>
        <dbReference type="ARBA" id="ARBA00022574"/>
    </source>
</evidence>
<gene>
    <name evidence="4" type="ORF">NEOLI_004575</name>
</gene>
<dbReference type="AlphaFoldDB" id="A0A1U7LN24"/>
<comment type="caution">
    <text evidence="4">The sequence shown here is derived from an EMBL/GenBank/DDBJ whole genome shotgun (WGS) entry which is preliminary data.</text>
</comment>
<dbReference type="InterPro" id="IPR036322">
    <property type="entry name" value="WD40_repeat_dom_sf"/>
</dbReference>
<comment type="similarity">
    <text evidence="3">Belongs to the THOC3 family.</text>
</comment>
<keyword evidence="1" id="KW-0853">WD repeat</keyword>
<reference evidence="4 5" key="1">
    <citation type="submission" date="2016-04" db="EMBL/GenBank/DDBJ databases">
        <title>Evolutionary innovation and constraint leading to complex multicellularity in the Ascomycota.</title>
        <authorList>
            <person name="Cisse O."/>
            <person name="Nguyen A."/>
            <person name="Hewitt D.A."/>
            <person name="Jedd G."/>
            <person name="Stajich J.E."/>
        </authorList>
    </citation>
    <scope>NUCLEOTIDE SEQUENCE [LARGE SCALE GENOMIC DNA]</scope>
    <source>
        <strain evidence="4 5">DAH-3</strain>
    </source>
</reference>
<keyword evidence="5" id="KW-1185">Reference proteome</keyword>
<evidence type="ECO:0000256" key="2">
    <source>
        <dbReference type="ARBA" id="ARBA00022737"/>
    </source>
</evidence>
<evidence type="ECO:0000256" key="3">
    <source>
        <dbReference type="ARBA" id="ARBA00046343"/>
    </source>
</evidence>
<evidence type="ECO:0000313" key="5">
    <source>
        <dbReference type="Proteomes" id="UP000186594"/>
    </source>
</evidence>
<dbReference type="GO" id="GO:0000445">
    <property type="term" value="C:THO complex part of transcription export complex"/>
    <property type="evidence" value="ECO:0007669"/>
    <property type="project" value="TreeGrafter"/>
</dbReference>
<dbReference type="Pfam" id="PF00400">
    <property type="entry name" value="WD40"/>
    <property type="match status" value="3"/>
</dbReference>
<dbReference type="SUPFAM" id="SSF50978">
    <property type="entry name" value="WD40 repeat-like"/>
    <property type="match status" value="1"/>
</dbReference>